<evidence type="ECO:0000256" key="1">
    <source>
        <dbReference type="SAM" id="MobiDB-lite"/>
    </source>
</evidence>
<gene>
    <name evidence="3" type="primary">DNAJ1</name>
    <name evidence="3" type="ORF">SNAT2548_LOCUS31690</name>
</gene>
<feature type="region of interest" description="Disordered" evidence="1">
    <location>
        <begin position="646"/>
        <end position="699"/>
    </location>
</feature>
<dbReference type="Pfam" id="PF00226">
    <property type="entry name" value="DnaJ"/>
    <property type="match status" value="1"/>
</dbReference>
<dbReference type="Pfam" id="PF00264">
    <property type="entry name" value="Tyrosinase"/>
    <property type="match status" value="1"/>
</dbReference>
<organism evidence="3 4">
    <name type="scientific">Symbiodinium natans</name>
    <dbReference type="NCBI Taxonomy" id="878477"/>
    <lineage>
        <taxon>Eukaryota</taxon>
        <taxon>Sar</taxon>
        <taxon>Alveolata</taxon>
        <taxon>Dinophyceae</taxon>
        <taxon>Suessiales</taxon>
        <taxon>Symbiodiniaceae</taxon>
        <taxon>Symbiodinium</taxon>
    </lineage>
</organism>
<feature type="region of interest" description="Disordered" evidence="1">
    <location>
        <begin position="829"/>
        <end position="882"/>
    </location>
</feature>
<feature type="region of interest" description="Disordered" evidence="1">
    <location>
        <begin position="520"/>
        <end position="594"/>
    </location>
</feature>
<dbReference type="SUPFAM" id="SSF48056">
    <property type="entry name" value="Di-copper centre-containing domain"/>
    <property type="match status" value="1"/>
</dbReference>
<protein>
    <submittedName>
        <fullName evidence="3">DNAJ1 protein</fullName>
    </submittedName>
</protein>
<dbReference type="InterPro" id="IPR008922">
    <property type="entry name" value="Di-copper_centre_dom_sf"/>
</dbReference>
<feature type="compositionally biased region" description="Basic and acidic residues" evidence="1">
    <location>
        <begin position="578"/>
        <end position="588"/>
    </location>
</feature>
<dbReference type="Gene3D" id="1.10.287.110">
    <property type="entry name" value="DnaJ domain"/>
    <property type="match status" value="1"/>
</dbReference>
<dbReference type="SUPFAM" id="SSF46565">
    <property type="entry name" value="Chaperone J-domain"/>
    <property type="match status" value="1"/>
</dbReference>
<dbReference type="AlphaFoldDB" id="A0A812UAR3"/>
<dbReference type="PROSITE" id="PS00636">
    <property type="entry name" value="DNAJ_1"/>
    <property type="match status" value="1"/>
</dbReference>
<dbReference type="InterPro" id="IPR001623">
    <property type="entry name" value="DnaJ_domain"/>
</dbReference>
<evidence type="ECO:0000313" key="3">
    <source>
        <dbReference type="EMBL" id="CAE7561571.1"/>
    </source>
</evidence>
<feature type="compositionally biased region" description="Acidic residues" evidence="1">
    <location>
        <begin position="657"/>
        <end position="666"/>
    </location>
</feature>
<dbReference type="Gene3D" id="1.10.1280.10">
    <property type="entry name" value="Di-copper center containing domain from catechol oxidase"/>
    <property type="match status" value="1"/>
</dbReference>
<dbReference type="InterPro" id="IPR050817">
    <property type="entry name" value="DjlA_DnaK_co-chaperone"/>
</dbReference>
<name>A0A812UAR3_9DINO</name>
<dbReference type="InterPro" id="IPR018253">
    <property type="entry name" value="DnaJ_domain_CS"/>
</dbReference>
<feature type="domain" description="J" evidence="2">
    <location>
        <begin position="454"/>
        <end position="515"/>
    </location>
</feature>
<feature type="compositionally biased region" description="Low complexity" evidence="1">
    <location>
        <begin position="647"/>
        <end position="656"/>
    </location>
</feature>
<dbReference type="PROSITE" id="PS00497">
    <property type="entry name" value="TYROSINASE_1"/>
    <property type="match status" value="1"/>
</dbReference>
<dbReference type="OrthoDB" id="433266at2759"/>
<dbReference type="InterPro" id="IPR002227">
    <property type="entry name" value="Tyrosinase_Cu-bd"/>
</dbReference>
<evidence type="ECO:0000259" key="2">
    <source>
        <dbReference type="PROSITE" id="PS50076"/>
    </source>
</evidence>
<evidence type="ECO:0000313" key="4">
    <source>
        <dbReference type="Proteomes" id="UP000604046"/>
    </source>
</evidence>
<sequence>MLHTIRITDVAASTSVVDPGCLQEGRPPDPYLLIKSHRIAVGSRQDFQSRTSTPRFPGPYVVSFGGIKDAAQLMVELWDHNSGNGNDAVLEQVTIDFQHEASEGTKTWQMSAGGTMTLTWAITSEPLFTPPSTPDLLRISRVAAQDLSLLVEEGVPIEPYILMTGVASEVQDRWQPSGTDRENPVWEDARELFLDLQGYTVEVWSTSKDGGGDRLLGDSLFLPAPGPGAEATLDLLGARGTSRLQIAYSVQANGPGASPPRVVRKEIRSMPQAEQQRFLAALQKLMENKDGPQTSEWFRLAAYHGWPEDYCQHGQETFPGWHRAYLCEVEQALIKADKELGNDGRIGLPYWDWSKLEVNGEVLPKIIRENFAEIPAGLVNPSEAGELARRGFSDLSSDDRLRQQLISMQVARAAEQCLTENEHWLHASTRGRGFSVEHPHNSVHVAKRDLSMPSLYEALRVSNSAAEGEVRSAYRRQALATHPDKGGTPEAFRLVVAAFETLTDPVRRAAYDQQLARKAALETRRGDMNGPSQGSKPTKRPRDQGERREPKKARGHDVRAADNAAASSPGAEQSPQDPSHKTGTEKLPEQPPQDSRGFALRVQELLGLSQGALRARVKRMSEEFLRDLLKALECYEKGAVQVAGACSSDSSTQASDSEAEPSEEAEPMLAICHVPSGAPEEDGEDANEGAVGEKSKEQGSERKLLRGICRNKRDCSYQASVGFKGVGAYSQSSVDLHKIIDMHISMVRMRQRFYEHLAAGHGFKEALSDAVAEMHSARAASEAPAIRLRFRCSRTTKSSNRRLDLEEVVPIWESEQAALVAAREERQRRRSEMQAEDRRKQEEREEQARQRAKEHKERKEDRLRRAEERRRTQEARRRVREEQAEARAQRRAAAREGKLEFLRHLLQGHLQRVCTQRERALQKAWGVKVLPEGVALADLEVPGLRDCVRAELYLKDGKLCSGPLRKELSLAKKDFKELSAIQRQKGDGALEAEVQRRELDAMTAFFVAGV</sequence>
<dbReference type="EMBL" id="CAJNDS010002670">
    <property type="protein sequence ID" value="CAE7561571.1"/>
    <property type="molecule type" value="Genomic_DNA"/>
</dbReference>
<dbReference type="InterPro" id="IPR036869">
    <property type="entry name" value="J_dom_sf"/>
</dbReference>
<feature type="compositionally biased region" description="Low complexity" evidence="1">
    <location>
        <begin position="561"/>
        <end position="571"/>
    </location>
</feature>
<feature type="compositionally biased region" description="Basic and acidic residues" evidence="1">
    <location>
        <begin position="540"/>
        <end position="549"/>
    </location>
</feature>
<dbReference type="PROSITE" id="PS50076">
    <property type="entry name" value="DNAJ_2"/>
    <property type="match status" value="1"/>
</dbReference>
<reference evidence="3" key="1">
    <citation type="submission" date="2021-02" db="EMBL/GenBank/DDBJ databases">
        <authorList>
            <person name="Dougan E. K."/>
            <person name="Rhodes N."/>
            <person name="Thang M."/>
            <person name="Chan C."/>
        </authorList>
    </citation>
    <scope>NUCLEOTIDE SEQUENCE</scope>
</reference>
<proteinExistence type="predicted"/>
<keyword evidence="4" id="KW-1185">Reference proteome</keyword>
<dbReference type="PANTHER" id="PTHR24074">
    <property type="entry name" value="CO-CHAPERONE PROTEIN DJLA"/>
    <property type="match status" value="1"/>
</dbReference>
<dbReference type="Proteomes" id="UP000604046">
    <property type="component" value="Unassembled WGS sequence"/>
</dbReference>
<dbReference type="GO" id="GO:0016491">
    <property type="term" value="F:oxidoreductase activity"/>
    <property type="evidence" value="ECO:0007669"/>
    <property type="project" value="InterPro"/>
</dbReference>
<comment type="caution">
    <text evidence="3">The sequence shown here is derived from an EMBL/GenBank/DDBJ whole genome shotgun (WGS) entry which is preliminary data.</text>
</comment>
<accession>A0A812UAR3</accession>
<dbReference type="CDD" id="cd06257">
    <property type="entry name" value="DnaJ"/>
    <property type="match status" value="1"/>
</dbReference>
<dbReference type="SMART" id="SM00271">
    <property type="entry name" value="DnaJ"/>
    <property type="match status" value="1"/>
</dbReference>